<feature type="transmembrane region" description="Helical" evidence="8">
    <location>
        <begin position="91"/>
        <end position="113"/>
    </location>
</feature>
<dbReference type="Pfam" id="PF00571">
    <property type="entry name" value="CBS"/>
    <property type="match status" value="1"/>
</dbReference>
<evidence type="ECO:0000256" key="1">
    <source>
        <dbReference type="ARBA" id="ARBA00004141"/>
    </source>
</evidence>
<dbReference type="GeneID" id="9681926"/>
<sequence>MSLDMVSLEILAEGGDEQEREYAKKIIPIRSKGNLLLCTLLLGNTMVNALIAILMANLTDGLVGLALSTLSIVVVGEIIPQAACSRHGLFIGANTVWIVKIFIVLMYVVAWPISMILDRVLGRDIGQVYSAAELNKLIRIHVENPDAQEESGLNREDGNLLTGALEYKDKKVADVMTTLDKVFMVESHTRLTFQVLIDIYKSGFTRIPVYENDRQNIVGILFTKDLILIDPDDEVEIAAVISFHGNREGGFVRGVPDNTSLDKVFREFKSSFLHLLVAYGEIGNDSDIKLDVTGVISLEDVLEAVIKDEIVDETDNFVDVNKTETVVRGRGNNQRPDPTNFLTLNELVASGSQAMTRSARSLPTSAGGISAGLEGFSVCLEDGCNTDEIPELPPLYRKGSSCDYFTLILQGKVLVHAGSDDFVSELGPWCYIGQKALVSDVFIPDFRATPQGSCRLLYIRRGDYKSALRAAQVEAMSGSRSLLGSRHTLVADSEPDTR</sequence>
<dbReference type="Pfam" id="PF01595">
    <property type="entry name" value="CNNM"/>
    <property type="match status" value="1"/>
</dbReference>
<dbReference type="Gene3D" id="3.10.580.10">
    <property type="entry name" value="CBS-domain"/>
    <property type="match status" value="1"/>
</dbReference>
<protein>
    <submittedName>
        <fullName evidence="12">HlyC/CorC family</fullName>
    </submittedName>
</protein>
<name>C1MK71_MICPC</name>
<evidence type="ECO:0000259" key="11">
    <source>
        <dbReference type="PROSITE" id="PS51846"/>
    </source>
</evidence>
<dbReference type="Proteomes" id="UP000001876">
    <property type="component" value="Unassembled WGS sequence"/>
</dbReference>
<dbReference type="Pfam" id="PF25562">
    <property type="entry name" value="CNBH_CNNM2_C"/>
    <property type="match status" value="1"/>
</dbReference>
<dbReference type="KEGG" id="mpp:MICPUCDRAFT_31333"/>
<dbReference type="OrthoDB" id="5353557at2759"/>
<dbReference type="SUPFAM" id="SSF51206">
    <property type="entry name" value="cAMP-binding domain-like"/>
    <property type="match status" value="1"/>
</dbReference>
<dbReference type="AlphaFoldDB" id="C1MK71"/>
<evidence type="ECO:0000256" key="6">
    <source>
        <dbReference type="PROSITE-ProRule" id="PRU00703"/>
    </source>
</evidence>
<dbReference type="InterPro" id="IPR014710">
    <property type="entry name" value="RmlC-like_jellyroll"/>
</dbReference>
<dbReference type="InterPro" id="IPR045095">
    <property type="entry name" value="ACDP"/>
</dbReference>
<feature type="domain" description="Cyclic nucleotide-binding" evidence="9">
    <location>
        <begin position="395"/>
        <end position="468"/>
    </location>
</feature>
<feature type="transmembrane region" description="Helical" evidence="8">
    <location>
        <begin position="62"/>
        <end position="79"/>
    </location>
</feature>
<dbReference type="EMBL" id="GG663736">
    <property type="protein sequence ID" value="EEH59324.1"/>
    <property type="molecule type" value="Genomic_DNA"/>
</dbReference>
<evidence type="ECO:0000259" key="10">
    <source>
        <dbReference type="PROSITE" id="PS51371"/>
    </source>
</evidence>
<evidence type="ECO:0000256" key="4">
    <source>
        <dbReference type="ARBA" id="ARBA00022989"/>
    </source>
</evidence>
<dbReference type="PROSITE" id="PS50042">
    <property type="entry name" value="CNMP_BINDING_3"/>
    <property type="match status" value="1"/>
</dbReference>
<evidence type="ECO:0000259" key="9">
    <source>
        <dbReference type="PROSITE" id="PS50042"/>
    </source>
</evidence>
<reference evidence="12 13" key="1">
    <citation type="journal article" date="2009" name="Science">
        <title>Green evolution and dynamic adaptations revealed by genomes of the marine picoeukaryotes Micromonas.</title>
        <authorList>
            <person name="Worden A.Z."/>
            <person name="Lee J.H."/>
            <person name="Mock T."/>
            <person name="Rouze P."/>
            <person name="Simmons M.P."/>
            <person name="Aerts A.L."/>
            <person name="Allen A.E."/>
            <person name="Cuvelier M.L."/>
            <person name="Derelle E."/>
            <person name="Everett M.V."/>
            <person name="Foulon E."/>
            <person name="Grimwood J."/>
            <person name="Gundlach H."/>
            <person name="Henrissat B."/>
            <person name="Napoli C."/>
            <person name="McDonald S.M."/>
            <person name="Parker M.S."/>
            <person name="Rombauts S."/>
            <person name="Salamov A."/>
            <person name="Von Dassow P."/>
            <person name="Badger J.H."/>
            <person name="Coutinho P.M."/>
            <person name="Demir E."/>
            <person name="Dubchak I."/>
            <person name="Gentemann C."/>
            <person name="Eikrem W."/>
            <person name="Gready J.E."/>
            <person name="John U."/>
            <person name="Lanier W."/>
            <person name="Lindquist E.A."/>
            <person name="Lucas S."/>
            <person name="Mayer K.F."/>
            <person name="Moreau H."/>
            <person name="Not F."/>
            <person name="Otillar R."/>
            <person name="Panaud O."/>
            <person name="Pangilinan J."/>
            <person name="Paulsen I."/>
            <person name="Piegu B."/>
            <person name="Poliakov A."/>
            <person name="Robbens S."/>
            <person name="Schmutz J."/>
            <person name="Toulza E."/>
            <person name="Wyss T."/>
            <person name="Zelensky A."/>
            <person name="Zhou K."/>
            <person name="Armbrust E.V."/>
            <person name="Bhattacharya D."/>
            <person name="Goodenough U.W."/>
            <person name="Van de Peer Y."/>
            <person name="Grigoriev I.V."/>
        </authorList>
    </citation>
    <scope>NUCLEOTIDE SEQUENCE [LARGE SCALE GENOMIC DNA]</scope>
    <source>
        <strain evidence="12 13">CCMP1545</strain>
    </source>
</reference>
<comment type="subcellular location">
    <subcellularLocation>
        <location evidence="1">Membrane</location>
        <topology evidence="1">Multi-pass membrane protein</topology>
    </subcellularLocation>
</comment>
<dbReference type="InterPro" id="IPR018490">
    <property type="entry name" value="cNMP-bd_dom_sf"/>
</dbReference>
<dbReference type="InterPro" id="IPR000595">
    <property type="entry name" value="cNMP-bd_dom"/>
</dbReference>
<evidence type="ECO:0000313" key="13">
    <source>
        <dbReference type="Proteomes" id="UP000001876"/>
    </source>
</evidence>
<dbReference type="InterPro" id="IPR046342">
    <property type="entry name" value="CBS_dom_sf"/>
</dbReference>
<dbReference type="Gene3D" id="2.60.120.10">
    <property type="entry name" value="Jelly Rolls"/>
    <property type="match status" value="1"/>
</dbReference>
<dbReference type="OMA" id="KLMFMHA"/>
<evidence type="ECO:0000256" key="3">
    <source>
        <dbReference type="ARBA" id="ARBA00022737"/>
    </source>
</evidence>
<keyword evidence="5 7" id="KW-0472">Membrane</keyword>
<keyword evidence="13" id="KW-1185">Reference proteome</keyword>
<dbReference type="STRING" id="564608.C1MK71"/>
<proteinExistence type="predicted"/>
<dbReference type="InterPro" id="IPR002550">
    <property type="entry name" value="CNNM"/>
</dbReference>
<accession>C1MK71</accession>
<dbReference type="eggNOG" id="KOG2118">
    <property type="taxonomic scope" value="Eukaryota"/>
</dbReference>
<evidence type="ECO:0000256" key="5">
    <source>
        <dbReference type="ARBA" id="ARBA00023136"/>
    </source>
</evidence>
<dbReference type="InterPro" id="IPR000644">
    <property type="entry name" value="CBS_dom"/>
</dbReference>
<dbReference type="SUPFAM" id="SSF54631">
    <property type="entry name" value="CBS-domain pair"/>
    <property type="match status" value="1"/>
</dbReference>
<dbReference type="PROSITE" id="PS51371">
    <property type="entry name" value="CBS"/>
    <property type="match status" value="1"/>
</dbReference>
<dbReference type="PANTHER" id="PTHR12064">
    <property type="entry name" value="METAL TRANSPORTER CNNM"/>
    <property type="match status" value="1"/>
</dbReference>
<dbReference type="CDD" id="cd04590">
    <property type="entry name" value="CBS_pair_CorC_HlyC_assoc"/>
    <property type="match status" value="1"/>
</dbReference>
<organism evidence="13">
    <name type="scientific">Micromonas pusilla (strain CCMP1545)</name>
    <name type="common">Picoplanktonic green alga</name>
    <dbReference type="NCBI Taxonomy" id="564608"/>
    <lineage>
        <taxon>Eukaryota</taxon>
        <taxon>Viridiplantae</taxon>
        <taxon>Chlorophyta</taxon>
        <taxon>Mamiellophyceae</taxon>
        <taxon>Mamiellales</taxon>
        <taxon>Mamiellaceae</taxon>
        <taxon>Micromonas</taxon>
    </lineage>
</organism>
<feature type="transmembrane region" description="Helical" evidence="8">
    <location>
        <begin position="34"/>
        <end position="56"/>
    </location>
</feature>
<evidence type="ECO:0000256" key="7">
    <source>
        <dbReference type="PROSITE-ProRule" id="PRU01193"/>
    </source>
</evidence>
<evidence type="ECO:0000256" key="8">
    <source>
        <dbReference type="SAM" id="Phobius"/>
    </source>
</evidence>
<keyword evidence="6" id="KW-0129">CBS domain</keyword>
<dbReference type="GO" id="GO:0010960">
    <property type="term" value="P:magnesium ion homeostasis"/>
    <property type="evidence" value="ECO:0007669"/>
    <property type="project" value="InterPro"/>
</dbReference>
<dbReference type="PANTHER" id="PTHR12064:SF94">
    <property type="entry name" value="UNEXTENDED PROTEIN"/>
    <property type="match status" value="1"/>
</dbReference>
<feature type="domain" description="CBS" evidence="10">
    <location>
        <begin position="176"/>
        <end position="237"/>
    </location>
</feature>
<keyword evidence="4 7" id="KW-1133">Transmembrane helix</keyword>
<dbReference type="InterPro" id="IPR044751">
    <property type="entry name" value="Ion_transp-like_CBS"/>
</dbReference>
<dbReference type="PROSITE" id="PS51846">
    <property type="entry name" value="CNNM"/>
    <property type="match status" value="1"/>
</dbReference>
<gene>
    <name evidence="12" type="ORF">MICPUCDRAFT_31333</name>
</gene>
<keyword evidence="3" id="KW-0677">Repeat</keyword>
<feature type="domain" description="CNNM transmembrane" evidence="11">
    <location>
        <begin position="1"/>
        <end position="157"/>
    </location>
</feature>
<evidence type="ECO:0000313" key="12">
    <source>
        <dbReference type="EMBL" id="EEH59324.1"/>
    </source>
</evidence>
<evidence type="ECO:0000256" key="2">
    <source>
        <dbReference type="ARBA" id="ARBA00022692"/>
    </source>
</evidence>
<dbReference type="RefSeq" id="XP_003055948.1">
    <property type="nucleotide sequence ID" value="XM_003055902.1"/>
</dbReference>
<keyword evidence="2 7" id="KW-0812">Transmembrane</keyword>
<dbReference type="GO" id="GO:0016020">
    <property type="term" value="C:membrane"/>
    <property type="evidence" value="ECO:0007669"/>
    <property type="project" value="UniProtKB-SubCell"/>
</dbReference>